<evidence type="ECO:0000313" key="5">
    <source>
        <dbReference type="Proteomes" id="UP000245048"/>
    </source>
</evidence>
<evidence type="ECO:0000259" key="2">
    <source>
        <dbReference type="Pfam" id="PF17936"/>
    </source>
</evidence>
<gene>
    <name evidence="4" type="ORF">CR165_05345</name>
</gene>
<feature type="region of interest" description="Disordered" evidence="1">
    <location>
        <begin position="355"/>
        <end position="379"/>
    </location>
</feature>
<sequence>MAAPANNDIINAIAINPGASLVGTTVEASAQEGESNYFGGTSSVWYSFTPAENGAVAFSFGPGSAAESLIIWSAPAGTAPSIASLGGVTNNGGSASSVQFFARADQTYYLQVGSIPGTEGEFTLASVPPDPAIDVTPPDAPVIGAITDLQNNPVADTVTVDTLVFTGTAEPGATVTLRQNFGGQDTNAGTAVAANDGTWRIEVPGLVAGDYLFGAVAADAAGNASLTASQIFDFTVTPTDQTDTTPPDAPVIVAIANSEGAVADGVSALPVLTLSGTAEALSTITVFNGNETVGTPVAADAEGNWTFTTPSLPEASYSFTATATDAAGNISTTSPTPAVVEIDLPAGGTLEAPAALALDPGSDSGTVGNGMTTDATPTITGTAADGLTVTLYNGETVLGSAVAEGGTWAITPEQALAAGTYQLTAIASDMGGNISELSDPLALTINAFRDPAGFPSSAPAFDAQYYLAMNPDVAAAGADPLAHYMEFGWHEGRDPNALFDVAYYLNQNQDVAAAGIDPLAHYTDFGWREGREPSYAFSGDLYLQNNTDVAEAGLNPLVHYLYFGMAEERAAFQSTPEVTGPQNPLVDAQFYFENNPDVAASGIDPSRHFAEFGWEEGRDPNAFFDVDYYLATYSDVAEAGLDPLQHYLEFGAREQRDPSAAFSTSGYLAANADVAADGINPLQHYLQFGIAEGRLPVPVTVLEPVPDLV</sequence>
<reference evidence="5" key="1">
    <citation type="submission" date="2017-10" db="EMBL/GenBank/DDBJ databases">
        <authorList>
            <person name="Toshchakov S.V."/>
            <person name="Goeva M.A."/>
        </authorList>
    </citation>
    <scope>NUCLEOTIDE SEQUENCE [LARGE SCALE GENOMIC DNA]</scope>
    <source>
        <strain evidence="5">JR1/69-1-13</strain>
    </source>
</reference>
<dbReference type="InterPro" id="IPR044016">
    <property type="entry name" value="Big_13"/>
</dbReference>
<organism evidence="4 5">
    <name type="scientific">Teichococcus aestuarii</name>
    <dbReference type="NCBI Taxonomy" id="568898"/>
    <lineage>
        <taxon>Bacteria</taxon>
        <taxon>Pseudomonadati</taxon>
        <taxon>Pseudomonadota</taxon>
        <taxon>Alphaproteobacteria</taxon>
        <taxon>Acetobacterales</taxon>
        <taxon>Roseomonadaceae</taxon>
        <taxon>Roseomonas</taxon>
    </lineage>
</organism>
<feature type="domain" description="Bacterial Ig-like" evidence="3">
    <location>
        <begin position="270"/>
        <end position="341"/>
    </location>
</feature>
<dbReference type="AlphaFoldDB" id="A0A2U1V8W7"/>
<dbReference type="InterPro" id="IPR041498">
    <property type="entry name" value="Big_6"/>
</dbReference>
<dbReference type="Proteomes" id="UP000245048">
    <property type="component" value="Unassembled WGS sequence"/>
</dbReference>
<evidence type="ECO:0000259" key="3">
    <source>
        <dbReference type="Pfam" id="PF19077"/>
    </source>
</evidence>
<protein>
    <recommendedName>
        <fullName evidence="6">Bacterial Ig-like domain-containing protein</fullName>
    </recommendedName>
</protein>
<comment type="caution">
    <text evidence="4">The sequence shown here is derived from an EMBL/GenBank/DDBJ whole genome shotgun (WGS) entry which is preliminary data.</text>
</comment>
<dbReference type="EMBL" id="PDOA01000002">
    <property type="protein sequence ID" value="PWC30265.1"/>
    <property type="molecule type" value="Genomic_DNA"/>
</dbReference>
<accession>A0A2U1V8W7</accession>
<name>A0A2U1V8W7_9PROT</name>
<dbReference type="NCBIfam" id="NF033510">
    <property type="entry name" value="Ca_tandemer"/>
    <property type="match status" value="3"/>
</dbReference>
<dbReference type="Gene3D" id="2.60.40.10">
    <property type="entry name" value="Immunoglobulins"/>
    <property type="match status" value="3"/>
</dbReference>
<evidence type="ECO:0008006" key="6">
    <source>
        <dbReference type="Google" id="ProtNLM"/>
    </source>
</evidence>
<evidence type="ECO:0000313" key="4">
    <source>
        <dbReference type="EMBL" id="PWC30265.1"/>
    </source>
</evidence>
<dbReference type="OrthoDB" id="9816424at2"/>
<proteinExistence type="predicted"/>
<feature type="domain" description="Bacterial Ig" evidence="2">
    <location>
        <begin position="152"/>
        <end position="229"/>
    </location>
</feature>
<keyword evidence="5" id="KW-1185">Reference proteome</keyword>
<evidence type="ECO:0000256" key="1">
    <source>
        <dbReference type="SAM" id="MobiDB-lite"/>
    </source>
</evidence>
<dbReference type="RefSeq" id="WP_109515900.1">
    <property type="nucleotide sequence ID" value="NZ_PDOA01000002.1"/>
</dbReference>
<dbReference type="Pfam" id="PF19077">
    <property type="entry name" value="Big_13"/>
    <property type="match status" value="2"/>
</dbReference>
<dbReference type="Pfam" id="PF17936">
    <property type="entry name" value="Big_6"/>
    <property type="match status" value="1"/>
</dbReference>
<feature type="domain" description="Bacterial Ig-like" evidence="3">
    <location>
        <begin position="350"/>
        <end position="445"/>
    </location>
</feature>
<dbReference type="InterPro" id="IPR013783">
    <property type="entry name" value="Ig-like_fold"/>
</dbReference>